<dbReference type="SUPFAM" id="SSF140453">
    <property type="entry name" value="EsxAB dimer-like"/>
    <property type="match status" value="1"/>
</dbReference>
<accession>A0ABW1K0K6</accession>
<evidence type="ECO:0000313" key="2">
    <source>
        <dbReference type="Proteomes" id="UP001596223"/>
    </source>
</evidence>
<reference evidence="2" key="1">
    <citation type="journal article" date="2019" name="Int. J. Syst. Evol. Microbiol.">
        <title>The Global Catalogue of Microorganisms (GCM) 10K type strain sequencing project: providing services to taxonomists for standard genome sequencing and annotation.</title>
        <authorList>
            <consortium name="The Broad Institute Genomics Platform"/>
            <consortium name="The Broad Institute Genome Sequencing Center for Infectious Disease"/>
            <person name="Wu L."/>
            <person name="Ma J."/>
        </authorList>
    </citation>
    <scope>NUCLEOTIDE SEQUENCE [LARGE SCALE GENOMIC DNA]</scope>
    <source>
        <strain evidence="2">CCUG 36956</strain>
    </source>
</reference>
<comment type="caution">
    <text evidence="1">The sequence shown here is derived from an EMBL/GenBank/DDBJ whole genome shotgun (WGS) entry which is preliminary data.</text>
</comment>
<dbReference type="InterPro" id="IPR036689">
    <property type="entry name" value="ESAT-6-like_sf"/>
</dbReference>
<dbReference type="Proteomes" id="UP001596223">
    <property type="component" value="Unassembled WGS sequence"/>
</dbReference>
<evidence type="ECO:0000313" key="1">
    <source>
        <dbReference type="EMBL" id="MFC6014488.1"/>
    </source>
</evidence>
<keyword evidence="2" id="KW-1185">Reference proteome</keyword>
<dbReference type="EMBL" id="JBHSQN010000017">
    <property type="protein sequence ID" value="MFC6014488.1"/>
    <property type="molecule type" value="Genomic_DNA"/>
</dbReference>
<dbReference type="InterPro" id="IPR038332">
    <property type="entry name" value="PPE_sf"/>
</dbReference>
<name>A0ABW1K0K6_9NOCA</name>
<protein>
    <submittedName>
        <fullName evidence="1">WXG100 family type VII secretion target</fullName>
    </submittedName>
</protein>
<dbReference type="Gene3D" id="1.20.1260.20">
    <property type="entry name" value="PPE superfamily"/>
    <property type="match status" value="1"/>
</dbReference>
<proteinExistence type="predicted"/>
<organism evidence="1 2">
    <name type="scientific">Nocardia lasii</name>
    <dbReference type="NCBI Taxonomy" id="1616107"/>
    <lineage>
        <taxon>Bacteria</taxon>
        <taxon>Bacillati</taxon>
        <taxon>Actinomycetota</taxon>
        <taxon>Actinomycetes</taxon>
        <taxon>Mycobacteriales</taxon>
        <taxon>Nocardiaceae</taxon>
        <taxon>Nocardia</taxon>
    </lineage>
</organism>
<gene>
    <name evidence="1" type="ORF">ACFP3H_25830</name>
</gene>
<dbReference type="RefSeq" id="WP_378609829.1">
    <property type="nucleotide sequence ID" value="NZ_JBHSQN010000017.1"/>
</dbReference>
<sequence>MGFDDPSTTNNLVTTGTDHRSQYQPAESIYLGPFNIGPRPANLEITTATPMGMGTGLTTAEAVWEISEGLEKGDVGLVILGAAAAGLDISSAMTDPIAYIGGQIISWMLEHVEPARKALESVTGNPAMVKEYAASWVNIQQHMIAVRDDLQAAVDTGTTSWEGAASTAYRTKAAELIAQADAAAGAAYGTSVATMKMAEIVTGVRTAVRDLLSAIAGAMISWTVELMVSVGTATPLVIAQATTKIASVVATVAKLMDGLKKAVLDLGAWAVVLKDLVDGVYRAETTGATAH</sequence>